<feature type="transmembrane region" description="Helical" evidence="1">
    <location>
        <begin position="22"/>
        <end position="46"/>
    </location>
</feature>
<keyword evidence="1" id="KW-0472">Membrane</keyword>
<reference evidence="3" key="2">
    <citation type="submission" date="2015-01" db="EMBL/GenBank/DDBJ databases">
        <title>Evolutionary Origins and Diversification of the Mycorrhizal Mutualists.</title>
        <authorList>
            <consortium name="DOE Joint Genome Institute"/>
            <consortium name="Mycorrhizal Genomics Consortium"/>
            <person name="Kohler A."/>
            <person name="Kuo A."/>
            <person name="Nagy L.G."/>
            <person name="Floudas D."/>
            <person name="Copeland A."/>
            <person name="Barry K.W."/>
            <person name="Cichocki N."/>
            <person name="Veneault-Fourrey C."/>
            <person name="LaButti K."/>
            <person name="Lindquist E.A."/>
            <person name="Lipzen A."/>
            <person name="Lundell T."/>
            <person name="Morin E."/>
            <person name="Murat C."/>
            <person name="Riley R."/>
            <person name="Ohm R."/>
            <person name="Sun H."/>
            <person name="Tunlid A."/>
            <person name="Henrissat B."/>
            <person name="Grigoriev I.V."/>
            <person name="Hibbett D.S."/>
            <person name="Martin F."/>
        </authorList>
    </citation>
    <scope>NUCLEOTIDE SEQUENCE [LARGE SCALE GENOMIC DNA]</scope>
    <source>
        <strain evidence="3">F 1598</strain>
    </source>
</reference>
<organism evidence="2 3">
    <name type="scientific">Piloderma croceum (strain F 1598)</name>
    <dbReference type="NCBI Taxonomy" id="765440"/>
    <lineage>
        <taxon>Eukaryota</taxon>
        <taxon>Fungi</taxon>
        <taxon>Dikarya</taxon>
        <taxon>Basidiomycota</taxon>
        <taxon>Agaricomycotina</taxon>
        <taxon>Agaricomycetes</taxon>
        <taxon>Agaricomycetidae</taxon>
        <taxon>Atheliales</taxon>
        <taxon>Atheliaceae</taxon>
        <taxon>Piloderma</taxon>
    </lineage>
</organism>
<gene>
    <name evidence="2" type="ORF">PILCRDRAFT_219362</name>
</gene>
<dbReference type="HOGENOM" id="CLU_2027600_0_0_1"/>
<keyword evidence="1" id="KW-1133">Transmembrane helix</keyword>
<protein>
    <submittedName>
        <fullName evidence="2">Uncharacterized protein</fullName>
    </submittedName>
</protein>
<dbReference type="AlphaFoldDB" id="A0A0C3GC15"/>
<dbReference type="OrthoDB" id="3754585at2759"/>
<sequence>MNCSSFSLVPSLKQGVSNGRQVAFFMGWISWLGTLRVFSVGIWAVYEPVQLKPLQGGDQFHTFYDALPVVNIVCGGKSEWDVPFFREGAEATPPTYLGLFSWVAMLPPLVLWIIGNWHKAPG</sequence>
<evidence type="ECO:0000313" key="2">
    <source>
        <dbReference type="EMBL" id="KIM89279.1"/>
    </source>
</evidence>
<proteinExistence type="predicted"/>
<dbReference type="Proteomes" id="UP000054166">
    <property type="component" value="Unassembled WGS sequence"/>
</dbReference>
<evidence type="ECO:0000313" key="3">
    <source>
        <dbReference type="Proteomes" id="UP000054166"/>
    </source>
</evidence>
<dbReference type="InParanoid" id="A0A0C3GC15"/>
<evidence type="ECO:0000256" key="1">
    <source>
        <dbReference type="SAM" id="Phobius"/>
    </source>
</evidence>
<keyword evidence="3" id="KW-1185">Reference proteome</keyword>
<name>A0A0C3GC15_PILCF</name>
<feature type="transmembrane region" description="Helical" evidence="1">
    <location>
        <begin position="95"/>
        <end position="114"/>
    </location>
</feature>
<reference evidence="2 3" key="1">
    <citation type="submission" date="2014-04" db="EMBL/GenBank/DDBJ databases">
        <authorList>
            <consortium name="DOE Joint Genome Institute"/>
            <person name="Kuo A."/>
            <person name="Tarkka M."/>
            <person name="Buscot F."/>
            <person name="Kohler A."/>
            <person name="Nagy L.G."/>
            <person name="Floudas D."/>
            <person name="Copeland A."/>
            <person name="Barry K.W."/>
            <person name="Cichocki N."/>
            <person name="Veneault-Fourrey C."/>
            <person name="LaButti K."/>
            <person name="Lindquist E.A."/>
            <person name="Lipzen A."/>
            <person name="Lundell T."/>
            <person name="Morin E."/>
            <person name="Murat C."/>
            <person name="Sun H."/>
            <person name="Tunlid A."/>
            <person name="Henrissat B."/>
            <person name="Grigoriev I.V."/>
            <person name="Hibbett D.S."/>
            <person name="Martin F."/>
            <person name="Nordberg H.P."/>
            <person name="Cantor M.N."/>
            <person name="Hua S.X."/>
        </authorList>
    </citation>
    <scope>NUCLEOTIDE SEQUENCE [LARGE SCALE GENOMIC DNA]</scope>
    <source>
        <strain evidence="2 3">F 1598</strain>
    </source>
</reference>
<accession>A0A0C3GC15</accession>
<keyword evidence="1" id="KW-0812">Transmembrane</keyword>
<dbReference type="EMBL" id="KN832975">
    <property type="protein sequence ID" value="KIM89279.1"/>
    <property type="molecule type" value="Genomic_DNA"/>
</dbReference>